<dbReference type="PROSITE" id="PS51257">
    <property type="entry name" value="PROKAR_LIPOPROTEIN"/>
    <property type="match status" value="1"/>
</dbReference>
<dbReference type="PANTHER" id="PTHR46825:SF9">
    <property type="entry name" value="BETA-LACTAMASE-RELATED DOMAIN-CONTAINING PROTEIN"/>
    <property type="match status" value="1"/>
</dbReference>
<dbReference type="InterPro" id="IPR050491">
    <property type="entry name" value="AmpC-like"/>
</dbReference>
<sequence>MPASPRPAARIAHPVAALARRLLAPAAILLLGACAAIQPPPRPAHVGSGDYAYTRDYLRWLIGQEMEENRITGLSIALVDDQRVVWAEGFGKEDAERDVAAGPHTRYRMGSIAKVLTATAAMQMAERGEIDIDRPLADYLPGFSVRSRFDDRTPITPRNIMHHHSGLPANYLKGMMGGDPPPFTTLVEAVREEYVAYPPEFIFGYSNLAVTLLGAALEQRAGLPFADHMAKSLIEPLGMTETRFESNPALRVYDARGQIEALPLRDLPSGGLVSSVADMSRFMRMVFAGGRSGNTQLLRPETLHEMLRAQNEHIALDLGFRVGLGWLLSGIEIRNAGLVASHGGTLFDSHSMMVVLPEHKLGVIVASNSGTSQGTVKKIATEALIHALEAKAGIRQPEAAAIAQPEVRLAPEQLASYSAWYDSMVGLIRVKPRAGALDADVMGHTLQLRAQPGGQFGLRYKLFGLIPVQVGAFDGVRISAAAIGGHEVLVGHFGDDTMLVGEKLAPRPIPRTMLDYVGEYEIVGKPPGLAPDRLALRVEDGMLIGECSFSELPGFMLRIALNPISPTEAVISGLGTGKGETIRILPGEGRRLLFSGLELRQKTN</sequence>
<dbReference type="AlphaFoldDB" id="A1K256"/>
<gene>
    <name evidence="3" type="ordered locus">azo0294</name>
</gene>
<dbReference type="Gene3D" id="3.40.710.10">
    <property type="entry name" value="DD-peptidase/beta-lactamase superfamily"/>
    <property type="match status" value="1"/>
</dbReference>
<dbReference type="STRING" id="62928.azo0294"/>
<dbReference type="RefSeq" id="WP_011764029.1">
    <property type="nucleotide sequence ID" value="NC_008702.1"/>
</dbReference>
<feature type="signal peptide" evidence="1">
    <location>
        <begin position="1"/>
        <end position="35"/>
    </location>
</feature>
<dbReference type="PANTHER" id="PTHR46825">
    <property type="entry name" value="D-ALANYL-D-ALANINE-CARBOXYPEPTIDASE/ENDOPEPTIDASE AMPH"/>
    <property type="match status" value="1"/>
</dbReference>
<reference evidence="3 4" key="1">
    <citation type="journal article" date="2006" name="Nat. Biotechnol.">
        <title>Complete genome of the mutualistic, N2-fixing grass endophyte Azoarcus sp. strain BH72.</title>
        <authorList>
            <person name="Krause A."/>
            <person name="Ramakumar A."/>
            <person name="Bartels D."/>
            <person name="Battistoni F."/>
            <person name="Bekel T."/>
            <person name="Boch J."/>
            <person name="Boehm M."/>
            <person name="Friedrich F."/>
            <person name="Hurek T."/>
            <person name="Krause L."/>
            <person name="Linke B."/>
            <person name="McHardy A.C."/>
            <person name="Sarkar A."/>
            <person name="Schneiker S."/>
            <person name="Syed A.A."/>
            <person name="Thauer R."/>
            <person name="Vorhoelter F.-J."/>
            <person name="Weidner S."/>
            <person name="Puehler A."/>
            <person name="Reinhold-Hurek B."/>
            <person name="Kaiser O."/>
            <person name="Goesmann A."/>
        </authorList>
    </citation>
    <scope>NUCLEOTIDE SEQUENCE [LARGE SCALE GENOMIC DNA]</scope>
    <source>
        <strain evidence="3 4">BH72</strain>
    </source>
</reference>
<name>A1K256_AZOSB</name>
<protein>
    <submittedName>
        <fullName evidence="3">Penicillin-binding protein</fullName>
    </submittedName>
</protein>
<dbReference type="InterPro" id="IPR001466">
    <property type="entry name" value="Beta-lactam-related"/>
</dbReference>
<accession>A1K256</accession>
<proteinExistence type="predicted"/>
<dbReference type="eggNOG" id="COG1680">
    <property type="taxonomic scope" value="Bacteria"/>
</dbReference>
<feature type="domain" description="Beta-lactamase-related" evidence="2">
    <location>
        <begin position="61"/>
        <end position="381"/>
    </location>
</feature>
<evidence type="ECO:0000256" key="1">
    <source>
        <dbReference type="SAM" id="SignalP"/>
    </source>
</evidence>
<dbReference type="SUPFAM" id="SSF56601">
    <property type="entry name" value="beta-lactamase/transpeptidase-like"/>
    <property type="match status" value="1"/>
</dbReference>
<dbReference type="Proteomes" id="UP000002588">
    <property type="component" value="Chromosome"/>
</dbReference>
<evidence type="ECO:0000259" key="2">
    <source>
        <dbReference type="Pfam" id="PF00144"/>
    </source>
</evidence>
<organism evidence="3 4">
    <name type="scientific">Azoarcus sp. (strain BH72)</name>
    <dbReference type="NCBI Taxonomy" id="418699"/>
    <lineage>
        <taxon>Bacteria</taxon>
        <taxon>Pseudomonadati</taxon>
        <taxon>Pseudomonadota</taxon>
        <taxon>Betaproteobacteria</taxon>
        <taxon>Rhodocyclales</taxon>
        <taxon>Zoogloeaceae</taxon>
        <taxon>Azoarcus</taxon>
    </lineage>
</organism>
<dbReference type="KEGG" id="azo:azo0294"/>
<dbReference type="HOGENOM" id="CLU_463625_0_0_4"/>
<dbReference type="OrthoDB" id="9801061at2"/>
<keyword evidence="4" id="KW-1185">Reference proteome</keyword>
<keyword evidence="1" id="KW-0732">Signal</keyword>
<dbReference type="EMBL" id="AM406670">
    <property type="protein sequence ID" value="CAL92911.1"/>
    <property type="molecule type" value="Genomic_DNA"/>
</dbReference>
<dbReference type="KEGG" id="aoa:dqs_0307"/>
<feature type="chain" id="PRO_5002635200" evidence="1">
    <location>
        <begin position="36"/>
        <end position="604"/>
    </location>
</feature>
<dbReference type="Pfam" id="PF00144">
    <property type="entry name" value="Beta-lactamase"/>
    <property type="match status" value="1"/>
</dbReference>
<evidence type="ECO:0000313" key="4">
    <source>
        <dbReference type="Proteomes" id="UP000002588"/>
    </source>
</evidence>
<dbReference type="InterPro" id="IPR012338">
    <property type="entry name" value="Beta-lactam/transpept-like"/>
</dbReference>
<evidence type="ECO:0000313" key="3">
    <source>
        <dbReference type="EMBL" id="CAL92911.1"/>
    </source>
</evidence>